<evidence type="ECO:0000256" key="2">
    <source>
        <dbReference type="ARBA" id="ARBA00022448"/>
    </source>
</evidence>
<proteinExistence type="inferred from homology"/>
<keyword evidence="6 8" id="KW-0472">Membrane</keyword>
<dbReference type="NCBIfam" id="TIGR04056">
    <property type="entry name" value="OMP_RagA_SusC"/>
    <property type="match status" value="1"/>
</dbReference>
<dbReference type="InterPro" id="IPR008969">
    <property type="entry name" value="CarboxyPept-like_regulatory"/>
</dbReference>
<keyword evidence="4 8" id="KW-0812">Transmembrane</keyword>
<evidence type="ECO:0000256" key="8">
    <source>
        <dbReference type="PROSITE-ProRule" id="PRU01360"/>
    </source>
</evidence>
<dbReference type="InterPro" id="IPR039426">
    <property type="entry name" value="TonB-dep_rcpt-like"/>
</dbReference>
<organism evidence="12 13">
    <name type="scientific">Macellibacteroides fermentans</name>
    <dbReference type="NCBI Taxonomy" id="879969"/>
    <lineage>
        <taxon>Bacteria</taxon>
        <taxon>Pseudomonadati</taxon>
        <taxon>Bacteroidota</taxon>
        <taxon>Bacteroidia</taxon>
        <taxon>Bacteroidales</taxon>
        <taxon>Porphyromonadaceae</taxon>
        <taxon>Macellibacteroides</taxon>
    </lineage>
</organism>
<dbReference type="NCBIfam" id="TIGR04057">
    <property type="entry name" value="SusC_RagA_signa"/>
    <property type="match status" value="1"/>
</dbReference>
<evidence type="ECO:0000256" key="1">
    <source>
        <dbReference type="ARBA" id="ARBA00004571"/>
    </source>
</evidence>
<dbReference type="SUPFAM" id="SSF49464">
    <property type="entry name" value="Carboxypeptidase regulatory domain-like"/>
    <property type="match status" value="1"/>
</dbReference>
<dbReference type="FunFam" id="2.60.40.1120:FF:000003">
    <property type="entry name" value="Outer membrane protein Omp121"/>
    <property type="match status" value="1"/>
</dbReference>
<gene>
    <name evidence="12" type="ORF">F5613_002200</name>
</gene>
<dbReference type="GO" id="GO:0009279">
    <property type="term" value="C:cell outer membrane"/>
    <property type="evidence" value="ECO:0007669"/>
    <property type="project" value="UniProtKB-SubCell"/>
</dbReference>
<evidence type="ECO:0000256" key="3">
    <source>
        <dbReference type="ARBA" id="ARBA00022452"/>
    </source>
</evidence>
<dbReference type="Pfam" id="PF13715">
    <property type="entry name" value="CarbopepD_reg_2"/>
    <property type="match status" value="1"/>
</dbReference>
<sequence>MNINKQLKDIKLQNKLKLLLLLSFTNLYLSYANPAESLYTHRLNLDKESITNQQNRKITGKIVDSNGEAIIGANIIVKESNNGTVTDINGEFAIENINDNDIIQISYIGYIKQEIKLQSKSHYEIKLISDNQNLEEVVVVGYGTQRKKELTGSVTSLKSDEIIKIATNSFTNSLQGKIPGVQISQSSGAPGAGSSVRIRGVGTTGANEPLYVIDGLPIGGSNMSISGSSDNISGLSIVNPNDIESIEVLKDAAAAAIYGARAANGVILITTKRGSEGLAKINYNSYIALEELWKKPDFLNAREFATLANELFANSNMEANPEFSNPESLGKGTDWIDAIFQTGFTQNHDLSVSGGTKNTKASLSLGYLDQDGTMIETWYKRYTGRLTLDLVANNYLKFGSSLAFTNTQAKGQRNNELRVGIFNLAQQMYPNLGINDVIDGSTAYYTSQADNPVLRAKSIDNRMENLRLYGNSFAELEIFKGLKLRSTIGLDSYNTKNTSWEPKVQRGHYRNLQARLTDQNNRGFNWVLENTLSYSGVFDKHRISALVGQTAQKNRQDYLSSVGKEYINETIQVIDGSKSSERTTSGTKSEYTLASYLGRINYSLNDRYLFSLSIRRDGSSNFGPNNKWGVFPSTSIGWNISEEEFMKNLKFIYSLKLRGSWGQLGNDNIGAFGYYSTVRIGNNADNYILGKNQGLITGASILRPGNPDLKWEASEQLNIGMDASFFNGKLTANVDYYVKETKDMLISLPVSFEAGFQSAPSINGGSISNKGLELTMGFREKIGDLNWSISGNLSSVSNKVTSLGIGLPITGSSVSSYISLPATYTEVGEEVGYFKGYIVDGIYQSDSDVDLEFQPNAKAGDFKFRDINNDGVLTDEDKTKIGSPWPNFTYGANIDLEYKGFDFNLSITGVSGNDIFNANKINTYPMKYFGGSGVVNASKNILNRWTPGSGRNEIPRLIYNDANGNYGNSSTFYVEDGSFMRIRNITLGYTIPKNIITTQIVTSCRLYISVQNLFTFTNYSGFDPEVSSSNPINSGIDDGVYPVPRTFLAGINLSF</sequence>
<dbReference type="PROSITE" id="PS52016">
    <property type="entry name" value="TONB_DEPENDENT_REC_3"/>
    <property type="match status" value="1"/>
</dbReference>
<dbReference type="InterPro" id="IPR012910">
    <property type="entry name" value="Plug_dom"/>
</dbReference>
<evidence type="ECO:0000259" key="10">
    <source>
        <dbReference type="Pfam" id="PF00593"/>
    </source>
</evidence>
<keyword evidence="3 8" id="KW-1134">Transmembrane beta strand</keyword>
<dbReference type="InterPro" id="IPR023997">
    <property type="entry name" value="TonB-dep_OMP_SusC/RagA_CS"/>
</dbReference>
<dbReference type="SUPFAM" id="SSF56935">
    <property type="entry name" value="Porins"/>
    <property type="match status" value="1"/>
</dbReference>
<evidence type="ECO:0000313" key="13">
    <source>
        <dbReference type="Proteomes" id="UP000574332"/>
    </source>
</evidence>
<evidence type="ECO:0000256" key="9">
    <source>
        <dbReference type="RuleBase" id="RU003357"/>
    </source>
</evidence>
<dbReference type="Pfam" id="PF07715">
    <property type="entry name" value="Plug"/>
    <property type="match status" value="1"/>
</dbReference>
<dbReference type="Proteomes" id="UP000574332">
    <property type="component" value="Unassembled WGS sequence"/>
</dbReference>
<dbReference type="RefSeq" id="WP_179399730.1">
    <property type="nucleotide sequence ID" value="NZ_JACCCY010000003.1"/>
</dbReference>
<comment type="caution">
    <text evidence="12">The sequence shown here is derived from an EMBL/GenBank/DDBJ whole genome shotgun (WGS) entry which is preliminary data.</text>
</comment>
<protein>
    <submittedName>
        <fullName evidence="12">TonB-linked SusC/RagA family outer membrane protein</fullName>
    </submittedName>
</protein>
<keyword evidence="2 8" id="KW-0813">Transport</keyword>
<evidence type="ECO:0000259" key="11">
    <source>
        <dbReference type="Pfam" id="PF07715"/>
    </source>
</evidence>
<dbReference type="Pfam" id="PF00593">
    <property type="entry name" value="TonB_dep_Rec_b-barrel"/>
    <property type="match status" value="1"/>
</dbReference>
<dbReference type="AlphaFoldDB" id="A0A8E1ZYF5"/>
<evidence type="ECO:0000313" key="12">
    <source>
        <dbReference type="EMBL" id="NYI50070.1"/>
    </source>
</evidence>
<dbReference type="InterPro" id="IPR037066">
    <property type="entry name" value="Plug_dom_sf"/>
</dbReference>
<name>A0A8E1ZYF5_9PORP</name>
<dbReference type="EMBL" id="JACCCY010000003">
    <property type="protein sequence ID" value="NYI50070.1"/>
    <property type="molecule type" value="Genomic_DNA"/>
</dbReference>
<evidence type="ECO:0000256" key="5">
    <source>
        <dbReference type="ARBA" id="ARBA00023077"/>
    </source>
</evidence>
<keyword evidence="7 8" id="KW-0998">Cell outer membrane</keyword>
<dbReference type="FunFam" id="2.170.130.10:FF:000008">
    <property type="entry name" value="SusC/RagA family TonB-linked outer membrane protein"/>
    <property type="match status" value="1"/>
</dbReference>
<dbReference type="Gene3D" id="2.170.130.10">
    <property type="entry name" value="TonB-dependent receptor, plug domain"/>
    <property type="match status" value="1"/>
</dbReference>
<dbReference type="InterPro" id="IPR036942">
    <property type="entry name" value="Beta-barrel_TonB_sf"/>
</dbReference>
<keyword evidence="13" id="KW-1185">Reference proteome</keyword>
<dbReference type="InterPro" id="IPR023996">
    <property type="entry name" value="TonB-dep_OMP_SusC/RagA"/>
</dbReference>
<feature type="domain" description="TonB-dependent receptor plug" evidence="11">
    <location>
        <begin position="147"/>
        <end position="266"/>
    </location>
</feature>
<evidence type="ECO:0000256" key="4">
    <source>
        <dbReference type="ARBA" id="ARBA00022692"/>
    </source>
</evidence>
<comment type="subcellular location">
    <subcellularLocation>
        <location evidence="1 8">Cell outer membrane</location>
        <topology evidence="1 8">Multi-pass membrane protein</topology>
    </subcellularLocation>
</comment>
<comment type="similarity">
    <text evidence="8 9">Belongs to the TonB-dependent receptor family.</text>
</comment>
<feature type="domain" description="TonB-dependent receptor-like beta-barrel" evidence="10">
    <location>
        <begin position="485"/>
        <end position="1013"/>
    </location>
</feature>
<keyword evidence="5 9" id="KW-0798">TonB box</keyword>
<accession>A0A8E1ZYF5</accession>
<dbReference type="InterPro" id="IPR000531">
    <property type="entry name" value="Beta-barrel_TonB"/>
</dbReference>
<evidence type="ECO:0000256" key="6">
    <source>
        <dbReference type="ARBA" id="ARBA00023136"/>
    </source>
</evidence>
<evidence type="ECO:0000256" key="7">
    <source>
        <dbReference type="ARBA" id="ARBA00023237"/>
    </source>
</evidence>
<dbReference type="Gene3D" id="2.60.40.1120">
    <property type="entry name" value="Carboxypeptidase-like, regulatory domain"/>
    <property type="match status" value="1"/>
</dbReference>
<reference evidence="12 13" key="1">
    <citation type="submission" date="2020-07" db="EMBL/GenBank/DDBJ databases">
        <title>Genomic Encyclopedia of Type Strains, Phase IV (KMG-IV): sequencing the most valuable type-strain genomes for metagenomic binning, comparative biology and taxonomic classification.</title>
        <authorList>
            <person name="Goeker M."/>
        </authorList>
    </citation>
    <scope>NUCLEOTIDE SEQUENCE [LARGE SCALE GENOMIC DNA]</scope>
    <source>
        <strain evidence="12 13">DSM 23697</strain>
    </source>
</reference>
<dbReference type="Gene3D" id="2.40.170.20">
    <property type="entry name" value="TonB-dependent receptor, beta-barrel domain"/>
    <property type="match status" value="1"/>
</dbReference>